<name>A0A7U3UYQ5_9ACTN</name>
<proteinExistence type="inferred from homology"/>
<dbReference type="Gene3D" id="1.10.12.10">
    <property type="entry name" value="Lyase 2-enoyl-coa Hydratase, Chain A, domain 2"/>
    <property type="match status" value="1"/>
</dbReference>
<dbReference type="CDD" id="cd06558">
    <property type="entry name" value="crotonase-like"/>
    <property type="match status" value="1"/>
</dbReference>
<dbReference type="PANTHER" id="PTHR42964:SF1">
    <property type="entry name" value="POLYKETIDE BIOSYNTHESIS ENOYL-COA HYDRATASE PKSH-RELATED"/>
    <property type="match status" value="1"/>
</dbReference>
<dbReference type="PANTHER" id="PTHR42964">
    <property type="entry name" value="ENOYL-COA HYDRATASE"/>
    <property type="match status" value="1"/>
</dbReference>
<sequence>MAATAPLVQRHLDRGIAVITLDSPHNRNALSADLLDGLASALRRSAADTAVRAVLLTHTGGTFCSGADLADRRVQQGPALLAELMRQMASLPKPVVARVRGHARAGGLGLLAACDIAVATDDASYAFTESRLGLAPAVASIPVLAAGDRRALARYFLTGERFGTAEAIRTGLVTAWDDDLDGILAGLRAASPQGLAATKELTAAALLDRLDADTEAMAELSGRLFASADAAEGMHAFLERRDPSWAL</sequence>
<accession>A0A7U3UYQ5</accession>
<reference evidence="2 3" key="4">
    <citation type="journal article" date="2020" name="Sci. Rep.">
        <title>beta-carboline chemical signals induce reveromycin production through a LuxR family regulator in Streptomyces sp. SN-593.</title>
        <authorList>
            <person name="Panthee S."/>
            <person name="Kito N."/>
            <person name="Hayashi T."/>
            <person name="Shimizu T."/>
            <person name="Ishikawa J."/>
            <person name="Hamamoto H."/>
            <person name="Osada H."/>
            <person name="Takahashi S."/>
        </authorList>
    </citation>
    <scope>NUCLEOTIDE SEQUENCE [LARGE SCALE GENOMIC DNA]</scope>
    <source>
        <strain evidence="2 3">SN-593</strain>
    </source>
</reference>
<dbReference type="GO" id="GO:0003824">
    <property type="term" value="F:catalytic activity"/>
    <property type="evidence" value="ECO:0007669"/>
    <property type="project" value="UniProtKB-ARBA"/>
</dbReference>
<comment type="similarity">
    <text evidence="1">Belongs to the enoyl-CoA hydratase/isomerase family.</text>
</comment>
<dbReference type="SUPFAM" id="SSF52096">
    <property type="entry name" value="ClpP/crotonase"/>
    <property type="match status" value="1"/>
</dbReference>
<dbReference type="Proteomes" id="UP000595703">
    <property type="component" value="Chromosome"/>
</dbReference>
<reference evidence="2 3" key="3">
    <citation type="journal article" date="2011" name="Nat. Chem. Biol.">
        <title>Reveromycin A biosynthesis uses RevG and RevJ for stereospecific spiroacetal formation.</title>
        <authorList>
            <person name="Takahashi S."/>
            <person name="Toyoda A."/>
            <person name="Sekiyama Y."/>
            <person name="Takagi H."/>
            <person name="Nogawa T."/>
            <person name="Uramoto M."/>
            <person name="Suzuki R."/>
            <person name="Koshino H."/>
            <person name="Kumano T."/>
            <person name="Panthee S."/>
            <person name="Dairi T."/>
            <person name="Ishikawa J."/>
            <person name="Ikeda H."/>
            <person name="Sakaki Y."/>
            <person name="Osada H."/>
        </authorList>
    </citation>
    <scope>NUCLEOTIDE SEQUENCE [LARGE SCALE GENOMIC DNA]</scope>
    <source>
        <strain evidence="2 3">SN-593</strain>
    </source>
</reference>
<evidence type="ECO:0000256" key="1">
    <source>
        <dbReference type="ARBA" id="ARBA00005254"/>
    </source>
</evidence>
<dbReference type="InterPro" id="IPR014748">
    <property type="entry name" value="Enoyl-CoA_hydra_C"/>
</dbReference>
<dbReference type="AlphaFoldDB" id="A0A7U3UYQ5"/>
<dbReference type="Pfam" id="PF00378">
    <property type="entry name" value="ECH_1"/>
    <property type="match status" value="1"/>
</dbReference>
<dbReference type="EMBL" id="AP018365">
    <property type="protein sequence ID" value="BBB01213.1"/>
    <property type="molecule type" value="Genomic_DNA"/>
</dbReference>
<dbReference type="RefSeq" id="WP_202237138.1">
    <property type="nucleotide sequence ID" value="NZ_AP018365.1"/>
</dbReference>
<dbReference type="KEGG" id="arev:RVR_8498"/>
<protein>
    <submittedName>
        <fullName evidence="2">Putative enoyl-CoA hydratase</fullName>
    </submittedName>
</protein>
<dbReference type="NCBIfam" id="NF005879">
    <property type="entry name" value="PRK07827.1"/>
    <property type="match status" value="1"/>
</dbReference>
<dbReference type="InterPro" id="IPR051683">
    <property type="entry name" value="Enoyl-CoA_Hydratase/Isomerase"/>
</dbReference>
<organism evidence="2 3">
    <name type="scientific">Actinacidiphila reveromycinica</name>
    <dbReference type="NCBI Taxonomy" id="659352"/>
    <lineage>
        <taxon>Bacteria</taxon>
        <taxon>Bacillati</taxon>
        <taxon>Actinomycetota</taxon>
        <taxon>Actinomycetes</taxon>
        <taxon>Kitasatosporales</taxon>
        <taxon>Streptomycetaceae</taxon>
        <taxon>Actinacidiphila</taxon>
    </lineage>
</organism>
<reference evidence="2 3" key="2">
    <citation type="journal article" date="2011" name="J. Antibiot.">
        <title>Furaquinocins I and J: novel polyketide isoprenoid hybrid compounds from Streptomyces reveromyceticus SN-593.</title>
        <authorList>
            <person name="Panthee S."/>
            <person name="Takahashi S."/>
            <person name="Takagi H."/>
            <person name="Nogawa T."/>
            <person name="Oowada E."/>
            <person name="Uramoto M."/>
            <person name="Osada H."/>
        </authorList>
    </citation>
    <scope>NUCLEOTIDE SEQUENCE [LARGE SCALE GENOMIC DNA]</scope>
    <source>
        <strain evidence="2 3">SN-593</strain>
    </source>
</reference>
<evidence type="ECO:0000313" key="3">
    <source>
        <dbReference type="Proteomes" id="UP000595703"/>
    </source>
</evidence>
<evidence type="ECO:0000313" key="2">
    <source>
        <dbReference type="EMBL" id="BBB01213.1"/>
    </source>
</evidence>
<dbReference type="Gene3D" id="3.90.226.10">
    <property type="entry name" value="2-enoyl-CoA Hydratase, Chain A, domain 1"/>
    <property type="match status" value="1"/>
</dbReference>
<gene>
    <name evidence="2" type="ORF">RVR_8498</name>
</gene>
<reference evidence="2 3" key="1">
    <citation type="journal article" date="2010" name="J. Bacteriol.">
        <title>Biochemical characterization of a novel indole prenyltransferase from Streptomyces sp. SN-593.</title>
        <authorList>
            <person name="Takahashi S."/>
            <person name="Takagi H."/>
            <person name="Toyoda A."/>
            <person name="Uramoto M."/>
            <person name="Nogawa T."/>
            <person name="Ueki M."/>
            <person name="Sakaki Y."/>
            <person name="Osada H."/>
        </authorList>
    </citation>
    <scope>NUCLEOTIDE SEQUENCE [LARGE SCALE GENOMIC DNA]</scope>
    <source>
        <strain evidence="2 3">SN-593</strain>
    </source>
</reference>
<dbReference type="InterPro" id="IPR029045">
    <property type="entry name" value="ClpP/crotonase-like_dom_sf"/>
</dbReference>
<dbReference type="InterPro" id="IPR001753">
    <property type="entry name" value="Enoyl-CoA_hydra/iso"/>
</dbReference>
<keyword evidence="3" id="KW-1185">Reference proteome</keyword>